<evidence type="ECO:0000313" key="4">
    <source>
        <dbReference type="Proteomes" id="UP000231516"/>
    </source>
</evidence>
<dbReference type="InterPro" id="IPR032708">
    <property type="entry name" value="McjB_C"/>
</dbReference>
<feature type="transmembrane region" description="Helical" evidence="1">
    <location>
        <begin position="21"/>
        <end position="44"/>
    </location>
</feature>
<keyword evidence="1" id="KW-1133">Transmembrane helix</keyword>
<dbReference type="InterPro" id="IPR053521">
    <property type="entry name" value="McjB-like"/>
</dbReference>
<feature type="domain" description="Microcin J25-processing protein McjB C-terminal" evidence="2">
    <location>
        <begin position="40"/>
        <end position="151"/>
    </location>
</feature>
<sequence length="164" mass="18471">MKPLRNAARKLRSVFRLTPFVLVWFPFAWVLMGLSRVAIITVTFRSLSRFFGTLHGVDPVVPMLSKNQERRAFQIAKLVSTTARNTPWESNCFPQALVARMMLGIYRIPYALYFGVKREGTSRELLAHAWVCSGICAVSGGDDSFDEYTVVGCYGAQSWRAVTP</sequence>
<keyword evidence="4" id="KW-1185">Reference proteome</keyword>
<dbReference type="RefSeq" id="WP_165775612.1">
    <property type="nucleotide sequence ID" value="NZ_MDGM01000001.1"/>
</dbReference>
<accession>A0A2G5KBD6</accession>
<organism evidence="3 4">
    <name type="scientific">Paramylibacter kogurei</name>
    <dbReference type="NCBI Taxonomy" id="1889778"/>
    <lineage>
        <taxon>Bacteria</taxon>
        <taxon>Pseudomonadati</taxon>
        <taxon>Pseudomonadota</taxon>
        <taxon>Alphaproteobacteria</taxon>
        <taxon>Rhodobacterales</taxon>
        <taxon>Paracoccaceae</taxon>
        <taxon>Paramylibacter</taxon>
    </lineage>
</organism>
<protein>
    <recommendedName>
        <fullName evidence="2">Microcin J25-processing protein McjB C-terminal domain-containing protein</fullName>
    </recommendedName>
</protein>
<dbReference type="Proteomes" id="UP000231516">
    <property type="component" value="Unassembled WGS sequence"/>
</dbReference>
<dbReference type="Pfam" id="PF13471">
    <property type="entry name" value="Transglut_core3"/>
    <property type="match status" value="1"/>
</dbReference>
<name>A0A2G5KBD6_9RHOB</name>
<proteinExistence type="predicted"/>
<gene>
    <name evidence="3" type="ORF">BFP76_10655</name>
</gene>
<evidence type="ECO:0000256" key="1">
    <source>
        <dbReference type="SAM" id="Phobius"/>
    </source>
</evidence>
<comment type="caution">
    <text evidence="3">The sequence shown here is derived from an EMBL/GenBank/DDBJ whole genome shotgun (WGS) entry which is preliminary data.</text>
</comment>
<keyword evidence="1" id="KW-0472">Membrane</keyword>
<dbReference type="AlphaFoldDB" id="A0A2G5KBD6"/>
<keyword evidence="1" id="KW-0812">Transmembrane</keyword>
<dbReference type="EMBL" id="MDGM01000001">
    <property type="protein sequence ID" value="PIB26847.1"/>
    <property type="molecule type" value="Genomic_DNA"/>
</dbReference>
<evidence type="ECO:0000259" key="2">
    <source>
        <dbReference type="Pfam" id="PF13471"/>
    </source>
</evidence>
<reference evidence="3 4" key="1">
    <citation type="submission" date="2016-08" db="EMBL/GenBank/DDBJ databases">
        <title>Draft genome of Amylibacter sp. strain 4G11.</title>
        <authorList>
            <person name="Wong S.-K."/>
            <person name="Hamasaki K."/>
            <person name="Yoshizawa S."/>
        </authorList>
    </citation>
    <scope>NUCLEOTIDE SEQUENCE [LARGE SCALE GENOMIC DNA]</scope>
    <source>
        <strain evidence="3 4">4G11</strain>
    </source>
</reference>
<dbReference type="NCBIfam" id="NF033537">
    <property type="entry name" value="lasso_biosyn_B2"/>
    <property type="match status" value="1"/>
</dbReference>
<evidence type="ECO:0000313" key="3">
    <source>
        <dbReference type="EMBL" id="PIB26847.1"/>
    </source>
</evidence>